<dbReference type="SUPFAM" id="SSF81296">
    <property type="entry name" value="E set domains"/>
    <property type="match status" value="1"/>
</dbReference>
<dbReference type="InterPro" id="IPR050583">
    <property type="entry name" value="Mycobacterial_A85_antigen"/>
</dbReference>
<dbReference type="InterPro" id="IPR029058">
    <property type="entry name" value="AB_hydrolase_fold"/>
</dbReference>
<feature type="domain" description="Enterochelin esterase N-terminal" evidence="5">
    <location>
        <begin position="48"/>
        <end position="177"/>
    </location>
</feature>
<dbReference type="GO" id="GO:0005737">
    <property type="term" value="C:cytoplasm"/>
    <property type="evidence" value="ECO:0007669"/>
    <property type="project" value="UniProtKB-SubCell"/>
</dbReference>
<dbReference type="RefSeq" id="WP_115228433.1">
    <property type="nucleotide sequence ID" value="NZ_CAWOLO010000006.1"/>
</dbReference>
<evidence type="ECO:0000313" key="6">
    <source>
        <dbReference type="EMBL" id="STR44658.1"/>
    </source>
</evidence>
<dbReference type="Gene3D" id="3.40.50.1820">
    <property type="entry name" value="alpha/beta hydrolase"/>
    <property type="match status" value="1"/>
</dbReference>
<dbReference type="PANTHER" id="PTHR48098">
    <property type="entry name" value="ENTEROCHELIN ESTERASE-RELATED"/>
    <property type="match status" value="1"/>
</dbReference>
<dbReference type="AlphaFoldDB" id="A0A377STP7"/>
<evidence type="ECO:0000256" key="2">
    <source>
        <dbReference type="ARBA" id="ARBA00022490"/>
    </source>
</evidence>
<dbReference type="InterPro" id="IPR000801">
    <property type="entry name" value="Esterase-like"/>
</dbReference>
<comment type="similarity">
    <text evidence="4">Belongs to the Fes family.</text>
</comment>
<proteinExistence type="inferred from homology"/>
<dbReference type="Proteomes" id="UP000295794">
    <property type="component" value="Unassembled WGS sequence"/>
</dbReference>
<organism evidence="6 8">
    <name type="scientific">Iodobacter fluviatilis</name>
    <dbReference type="NCBI Taxonomy" id="537"/>
    <lineage>
        <taxon>Bacteria</taxon>
        <taxon>Pseudomonadati</taxon>
        <taxon>Pseudomonadota</taxon>
        <taxon>Betaproteobacteria</taxon>
        <taxon>Neisseriales</taxon>
        <taxon>Chitinibacteraceae</taxon>
        <taxon>Iodobacter</taxon>
    </lineage>
</organism>
<dbReference type="Pfam" id="PF00756">
    <property type="entry name" value="Esterase"/>
    <property type="match status" value="1"/>
</dbReference>
<dbReference type="EMBL" id="UGHR01000003">
    <property type="protein sequence ID" value="STR44658.1"/>
    <property type="molecule type" value="Genomic_DNA"/>
</dbReference>
<reference evidence="7 9" key="2">
    <citation type="submission" date="2019-03" db="EMBL/GenBank/DDBJ databases">
        <title>Genomic Encyclopedia of Type Strains, Phase IV (KMG-IV): sequencing the most valuable type-strain genomes for metagenomic binning, comparative biology and taxonomic classification.</title>
        <authorList>
            <person name="Goeker M."/>
        </authorList>
    </citation>
    <scope>NUCLEOTIDE SEQUENCE [LARGE SCALE GENOMIC DNA]</scope>
    <source>
        <strain evidence="7 9">DSM 3764</strain>
    </source>
</reference>
<sequence length="441" mass="48945">MLCKLNSEASKATDLLKAIDAGSESWWLKIAEQGTPLIEECADHRVWVTFLWRDPAGDESCSELARVYIDVNSVTDHHRADPQSLVRMAGSDIWYWQVQLPADWRGSYCLMPVAASRLPDFSALAAAEQASDQRSWWRSIAEAAEADPLNLQSPRAGAWRSAMSALHLPKAPPQTAWRCADGQDKGDLAALKLLDWHSAMLANQRRVWVYQTGEPDGDRALVLLLDGQHWAERMPVYPAIDRATADGQLPAAVYVLIDAIDGGQRSLELPCNPQFWQAVQSELLPLIQQIAPCSDQPERTVIAGQSYGGLSAMYAALHWPERFGCVLSQSGSFWWPYHDILKMPLNQPAIRKPGSRGRLAEELPGLAPAARALKVFQEAGSREDVMIDVNETMRDALVQAGHQVSYRLFEGGHDWLCWRGGLLDGLSELLANQYPAEVSPF</sequence>
<name>A0A377STP7_9NEIS</name>
<keyword evidence="2" id="KW-0963">Cytoplasm</keyword>
<dbReference type="OrthoDB" id="9775130at2"/>
<dbReference type="GO" id="GO:0005506">
    <property type="term" value="F:iron ion binding"/>
    <property type="evidence" value="ECO:0007669"/>
    <property type="project" value="InterPro"/>
</dbReference>
<evidence type="ECO:0000313" key="9">
    <source>
        <dbReference type="Proteomes" id="UP000295794"/>
    </source>
</evidence>
<dbReference type="GO" id="GO:0008849">
    <property type="term" value="F:enterochelin esterase activity"/>
    <property type="evidence" value="ECO:0007669"/>
    <property type="project" value="InterPro"/>
</dbReference>
<dbReference type="InterPro" id="IPR013783">
    <property type="entry name" value="Ig-like_fold"/>
</dbReference>
<evidence type="ECO:0000256" key="3">
    <source>
        <dbReference type="ARBA" id="ARBA00022801"/>
    </source>
</evidence>
<comment type="subcellular location">
    <subcellularLocation>
        <location evidence="1">Cytoplasm</location>
    </subcellularLocation>
</comment>
<evidence type="ECO:0000256" key="1">
    <source>
        <dbReference type="ARBA" id="ARBA00004496"/>
    </source>
</evidence>
<dbReference type="SUPFAM" id="SSF53474">
    <property type="entry name" value="alpha/beta-Hydrolases"/>
    <property type="match status" value="1"/>
</dbReference>
<keyword evidence="3" id="KW-0378">Hydrolase</keyword>
<accession>A0A377STP7</accession>
<evidence type="ECO:0000313" key="7">
    <source>
        <dbReference type="EMBL" id="TCU86247.1"/>
    </source>
</evidence>
<protein>
    <submittedName>
        <fullName evidence="7">Enterochelin esterase family protein</fullName>
    </submittedName>
    <submittedName>
        <fullName evidence="6">Ferric enterobactin esterase</fullName>
    </submittedName>
</protein>
<dbReference type="NCBIfam" id="NF007758">
    <property type="entry name" value="PRK10439.1"/>
    <property type="match status" value="1"/>
</dbReference>
<dbReference type="Gene3D" id="2.60.40.10">
    <property type="entry name" value="Immunoglobulins"/>
    <property type="match status" value="1"/>
</dbReference>
<evidence type="ECO:0000256" key="4">
    <source>
        <dbReference type="ARBA" id="ARBA00024201"/>
    </source>
</evidence>
<dbReference type="GO" id="GO:0006826">
    <property type="term" value="P:iron ion transport"/>
    <property type="evidence" value="ECO:0007669"/>
    <property type="project" value="InterPro"/>
</dbReference>
<reference evidence="6 8" key="1">
    <citation type="submission" date="2018-06" db="EMBL/GenBank/DDBJ databases">
        <authorList>
            <consortium name="Pathogen Informatics"/>
            <person name="Doyle S."/>
        </authorList>
    </citation>
    <scope>NUCLEOTIDE SEQUENCE [LARGE SCALE GENOMIC DNA]</scope>
    <source>
        <strain evidence="6 8">NCTC11159</strain>
    </source>
</reference>
<dbReference type="PANTHER" id="PTHR48098:SF3">
    <property type="entry name" value="IRON(III) ENTEROBACTIN ESTERASE"/>
    <property type="match status" value="1"/>
</dbReference>
<dbReference type="EMBL" id="SMBT01000006">
    <property type="protein sequence ID" value="TCU86247.1"/>
    <property type="molecule type" value="Genomic_DNA"/>
</dbReference>
<evidence type="ECO:0000313" key="8">
    <source>
        <dbReference type="Proteomes" id="UP000255108"/>
    </source>
</evidence>
<keyword evidence="9" id="KW-1185">Reference proteome</keyword>
<dbReference type="Proteomes" id="UP000255108">
    <property type="component" value="Unassembled WGS sequence"/>
</dbReference>
<gene>
    <name evidence="6" type="primary">fes</name>
    <name evidence="7" type="ORF">EV682_106132</name>
    <name evidence="6" type="ORF">NCTC11159_03198</name>
</gene>
<dbReference type="InterPro" id="IPR014756">
    <property type="entry name" value="Ig_E-set"/>
</dbReference>
<evidence type="ECO:0000259" key="5">
    <source>
        <dbReference type="Pfam" id="PF11806"/>
    </source>
</evidence>
<dbReference type="InterPro" id="IPR021764">
    <property type="entry name" value="Enterochelin_esterase_N"/>
</dbReference>
<dbReference type="Pfam" id="PF11806">
    <property type="entry name" value="Enterochelin_N"/>
    <property type="match status" value="1"/>
</dbReference>